<gene>
    <name evidence="2" type="ORF">PAXINDRAFT_20735</name>
</gene>
<sequence>MACWDTGCALRIQLSPNVVRVYLSDSTFDTYPEAKVACAKAAVSEGVLDFIKHGNGQTRPLLPTPFSPPASSEQAASIVNARTPLTLQSFYDSLPRPFPEPFETNDAVEINAPGWLNGMIQNARGGKLAITFLFTSDGTPGLHGCVLKLDRPGDYRAYLVDARFPKRSDAKAAVSLQAMSHGVGNYIRAITSDIQEKVTPLMRSFSTNFIYPTLTAELSKIYLELHPHFEFKKERDAFGATLVIELSATPTPEQVRRYTIPTDYRNKADAKAAAICYAAEQGAVEFIRLQGKESPLGYVSPYTLRNYDPEASQKRKHAEGTEEAEQGLPSKKQKKGKKREVESSSTQGESSQATSVGQSQHVRSGGHVPESSGIGFNGGSGAAHHAPHTYGPPLPPTAVHSMSFVPPYGPQPYMAPCHPFDPRFAGGGVGVPAGYHSYGMHQPPLMFAPNPPHSSHVPYHGPPPAWGPSGPPHVGPGTSSYLMPQSSAASTRLEHSDVEPGEVLSSRGSEFSESSSQNSRKSKKRDMRIKITRKSSTPQGIQPVKEEVKDSSIPSEGQDAEPKSHVKKLSDHCGQNGLGTPAFHEEKSENKFKVWIIIGKERFDLPTTYHTAEEGRQRVAKQVLARLRQQKT</sequence>
<feature type="compositionally biased region" description="Basic and acidic residues" evidence="1">
    <location>
        <begin position="560"/>
        <end position="571"/>
    </location>
</feature>
<evidence type="ECO:0000313" key="3">
    <source>
        <dbReference type="Proteomes" id="UP000053647"/>
    </source>
</evidence>
<feature type="compositionally biased region" description="Polar residues" evidence="1">
    <location>
        <begin position="343"/>
        <end position="362"/>
    </location>
</feature>
<proteinExistence type="predicted"/>
<evidence type="ECO:0000313" key="2">
    <source>
        <dbReference type="EMBL" id="KIJ06047.1"/>
    </source>
</evidence>
<dbReference type="EMBL" id="KN820547">
    <property type="protein sequence ID" value="KIJ06047.1"/>
    <property type="molecule type" value="Genomic_DNA"/>
</dbReference>
<feature type="region of interest" description="Disordered" evidence="1">
    <location>
        <begin position="310"/>
        <end position="394"/>
    </location>
</feature>
<feature type="compositionally biased region" description="Low complexity" evidence="1">
    <location>
        <begin position="505"/>
        <end position="519"/>
    </location>
</feature>
<dbReference type="HOGENOM" id="CLU_432844_0_0_1"/>
<feature type="compositionally biased region" description="Pro residues" evidence="1">
    <location>
        <begin position="460"/>
        <end position="474"/>
    </location>
</feature>
<dbReference type="Proteomes" id="UP000053647">
    <property type="component" value="Unassembled WGS sequence"/>
</dbReference>
<protein>
    <submittedName>
        <fullName evidence="2">Uncharacterized protein</fullName>
    </submittedName>
</protein>
<reference evidence="2 3" key="1">
    <citation type="submission" date="2014-06" db="EMBL/GenBank/DDBJ databases">
        <authorList>
            <consortium name="DOE Joint Genome Institute"/>
            <person name="Kuo A."/>
            <person name="Kohler A."/>
            <person name="Nagy L.G."/>
            <person name="Floudas D."/>
            <person name="Copeland A."/>
            <person name="Barry K.W."/>
            <person name="Cichocki N."/>
            <person name="Veneault-Fourrey C."/>
            <person name="LaButti K."/>
            <person name="Lindquist E.A."/>
            <person name="Lipzen A."/>
            <person name="Lundell T."/>
            <person name="Morin E."/>
            <person name="Murat C."/>
            <person name="Sun H."/>
            <person name="Tunlid A."/>
            <person name="Henrissat B."/>
            <person name="Grigoriev I.V."/>
            <person name="Hibbett D.S."/>
            <person name="Martin F."/>
            <person name="Nordberg H.P."/>
            <person name="Cantor M.N."/>
            <person name="Hua S.X."/>
        </authorList>
    </citation>
    <scope>NUCLEOTIDE SEQUENCE [LARGE SCALE GENOMIC DNA]</scope>
    <source>
        <strain evidence="2 3">ATCC 200175</strain>
    </source>
</reference>
<feature type="region of interest" description="Disordered" evidence="1">
    <location>
        <begin position="449"/>
        <end position="584"/>
    </location>
</feature>
<name>A0A0C9TCX4_PAXIN</name>
<accession>A0A0C9TCX4</accession>
<dbReference type="AlphaFoldDB" id="A0A0C9TCX4"/>
<feature type="compositionally biased region" description="Basic residues" evidence="1">
    <location>
        <begin position="520"/>
        <end position="533"/>
    </location>
</feature>
<dbReference type="OrthoDB" id="3254160at2759"/>
<evidence type="ECO:0000256" key="1">
    <source>
        <dbReference type="SAM" id="MobiDB-lite"/>
    </source>
</evidence>
<reference evidence="3" key="2">
    <citation type="submission" date="2015-01" db="EMBL/GenBank/DDBJ databases">
        <title>Evolutionary Origins and Diversification of the Mycorrhizal Mutualists.</title>
        <authorList>
            <consortium name="DOE Joint Genome Institute"/>
            <consortium name="Mycorrhizal Genomics Consortium"/>
            <person name="Kohler A."/>
            <person name="Kuo A."/>
            <person name="Nagy L.G."/>
            <person name="Floudas D."/>
            <person name="Copeland A."/>
            <person name="Barry K.W."/>
            <person name="Cichocki N."/>
            <person name="Veneault-Fourrey C."/>
            <person name="LaButti K."/>
            <person name="Lindquist E.A."/>
            <person name="Lipzen A."/>
            <person name="Lundell T."/>
            <person name="Morin E."/>
            <person name="Murat C."/>
            <person name="Riley R."/>
            <person name="Ohm R."/>
            <person name="Sun H."/>
            <person name="Tunlid A."/>
            <person name="Henrissat B."/>
            <person name="Grigoriev I.V."/>
            <person name="Hibbett D.S."/>
            <person name="Martin F."/>
        </authorList>
    </citation>
    <scope>NUCLEOTIDE SEQUENCE [LARGE SCALE GENOMIC DNA]</scope>
    <source>
        <strain evidence="3">ATCC 200175</strain>
    </source>
</reference>
<feature type="compositionally biased region" description="Polar residues" evidence="1">
    <location>
        <begin position="477"/>
        <end position="490"/>
    </location>
</feature>
<organism evidence="2 3">
    <name type="scientific">Paxillus involutus ATCC 200175</name>
    <dbReference type="NCBI Taxonomy" id="664439"/>
    <lineage>
        <taxon>Eukaryota</taxon>
        <taxon>Fungi</taxon>
        <taxon>Dikarya</taxon>
        <taxon>Basidiomycota</taxon>
        <taxon>Agaricomycotina</taxon>
        <taxon>Agaricomycetes</taxon>
        <taxon>Agaricomycetidae</taxon>
        <taxon>Boletales</taxon>
        <taxon>Paxilineae</taxon>
        <taxon>Paxillaceae</taxon>
        <taxon>Paxillus</taxon>
    </lineage>
</organism>
<keyword evidence="3" id="KW-1185">Reference proteome</keyword>